<dbReference type="CDD" id="cd02440">
    <property type="entry name" value="AdoMet_MTases"/>
    <property type="match status" value="1"/>
</dbReference>
<keyword evidence="2 4" id="KW-0808">Transferase</keyword>
<sequence>MTDASATEGRIITVTTSKAANGGTFVARHEGRVVFVRGAAPGETVAARVLPEDDRDSARFWRAEVIEVIDPSPDRVESIWPEAGTGGLGGADFAHIALNAQRRIKTDILQELLTHARLSTIDIADVSVEPAPGDFDGLGWRSRVRFSADGGRIGMRGWRSHTVHGVGDNPLAAEPIAQMHLSDITVPECVGAIDAVAPSASGPLLVIRSHQPLTLEDLALPRRLDDVDVAVVTRRGSDVLRGSERVRERVGEDEFELYGGGFWQIHRSAPRVLTTVVSRMLGAQEGETVWDLYGGAGLLSVGAARAVGESGSLVSVEGSARASRDAEGNLSAFPQASVVAADVTDFAARADTGADRIIMDPPRAGVGEKTIRRLLELTRQRAVYVSCEPSTLARDLRAAEQAGWRIIDFRAFDLFPHTHHLESVVTLEPATAG</sequence>
<dbReference type="InterPro" id="IPR029063">
    <property type="entry name" value="SAM-dependent_MTases_sf"/>
</dbReference>
<evidence type="ECO:0000313" key="6">
    <source>
        <dbReference type="EMBL" id="MBB3022303.1"/>
    </source>
</evidence>
<protein>
    <submittedName>
        <fullName evidence="6">tRNA/tmRNA/rRNA uracil-C5-methylase (TrmA/RlmC/RlmD family)</fullName>
    </submittedName>
</protein>
<feature type="active site" description="Nucleophile" evidence="4">
    <location>
        <position position="387"/>
    </location>
</feature>
<dbReference type="EMBL" id="JACHWP010000001">
    <property type="protein sequence ID" value="MBB3022303.1"/>
    <property type="molecule type" value="Genomic_DNA"/>
</dbReference>
<evidence type="ECO:0000313" key="7">
    <source>
        <dbReference type="Proteomes" id="UP000568050"/>
    </source>
</evidence>
<dbReference type="PANTHER" id="PTHR11061">
    <property type="entry name" value="RNA M5U METHYLTRANSFERASE"/>
    <property type="match status" value="1"/>
</dbReference>
<dbReference type="InterPro" id="IPR012340">
    <property type="entry name" value="NA-bd_OB-fold"/>
</dbReference>
<dbReference type="RefSeq" id="WP_183374226.1">
    <property type="nucleotide sequence ID" value="NZ_CBCSFZ010000005.1"/>
</dbReference>
<dbReference type="PROSITE" id="PS51687">
    <property type="entry name" value="SAM_MT_RNA_M5U"/>
    <property type="match status" value="1"/>
</dbReference>
<keyword evidence="7" id="KW-1185">Reference proteome</keyword>
<dbReference type="AlphaFoldDB" id="A0A839QP80"/>
<comment type="similarity">
    <text evidence="4">Belongs to the class I-like SAM-binding methyltransferase superfamily. RNA M5U methyltransferase family.</text>
</comment>
<organism evidence="6 7">
    <name type="scientific">Helcobacillus massiliensis</name>
    <dbReference type="NCBI Taxonomy" id="521392"/>
    <lineage>
        <taxon>Bacteria</taxon>
        <taxon>Bacillati</taxon>
        <taxon>Actinomycetota</taxon>
        <taxon>Actinomycetes</taxon>
        <taxon>Micrococcales</taxon>
        <taxon>Dermabacteraceae</taxon>
        <taxon>Helcobacillus</taxon>
    </lineage>
</organism>
<proteinExistence type="inferred from homology"/>
<reference evidence="6 7" key="1">
    <citation type="submission" date="2020-08" db="EMBL/GenBank/DDBJ databases">
        <title>Sequencing the genomes of 1000 actinobacteria strains.</title>
        <authorList>
            <person name="Klenk H.-P."/>
        </authorList>
    </citation>
    <scope>NUCLEOTIDE SEQUENCE [LARGE SCALE GENOMIC DNA]</scope>
    <source>
        <strain evidence="6 7">DSM 23040</strain>
    </source>
</reference>
<evidence type="ECO:0000256" key="1">
    <source>
        <dbReference type="ARBA" id="ARBA00022603"/>
    </source>
</evidence>
<feature type="binding site" evidence="4">
    <location>
        <position position="264"/>
    </location>
    <ligand>
        <name>S-adenosyl-L-methionine</name>
        <dbReference type="ChEBI" id="CHEBI:59789"/>
    </ligand>
</feature>
<evidence type="ECO:0000256" key="2">
    <source>
        <dbReference type="ARBA" id="ARBA00022679"/>
    </source>
</evidence>
<evidence type="ECO:0000259" key="5">
    <source>
        <dbReference type="PROSITE" id="PS50926"/>
    </source>
</evidence>
<comment type="caution">
    <text evidence="6">The sequence shown here is derived from an EMBL/GenBank/DDBJ whole genome shotgun (WGS) entry which is preliminary data.</text>
</comment>
<dbReference type="GO" id="GO:0070041">
    <property type="term" value="F:rRNA (uridine-C5-)-methyltransferase activity"/>
    <property type="evidence" value="ECO:0007669"/>
    <property type="project" value="TreeGrafter"/>
</dbReference>
<dbReference type="InterPro" id="IPR010280">
    <property type="entry name" value="U5_MeTrfase_fam"/>
</dbReference>
<feature type="binding site" evidence="4">
    <location>
        <position position="293"/>
    </location>
    <ligand>
        <name>S-adenosyl-L-methionine</name>
        <dbReference type="ChEBI" id="CHEBI:59789"/>
    </ligand>
</feature>
<dbReference type="PROSITE" id="PS01231">
    <property type="entry name" value="TRMA_2"/>
    <property type="match status" value="1"/>
</dbReference>
<dbReference type="Pfam" id="PF01938">
    <property type="entry name" value="TRAM"/>
    <property type="match status" value="1"/>
</dbReference>
<dbReference type="GO" id="GO:0070475">
    <property type="term" value="P:rRNA base methylation"/>
    <property type="evidence" value="ECO:0007669"/>
    <property type="project" value="TreeGrafter"/>
</dbReference>
<dbReference type="SUPFAM" id="SSF53335">
    <property type="entry name" value="S-adenosyl-L-methionine-dependent methyltransferases"/>
    <property type="match status" value="1"/>
</dbReference>
<dbReference type="SUPFAM" id="SSF50249">
    <property type="entry name" value="Nucleic acid-binding proteins"/>
    <property type="match status" value="1"/>
</dbReference>
<evidence type="ECO:0000256" key="4">
    <source>
        <dbReference type="PROSITE-ProRule" id="PRU01024"/>
    </source>
</evidence>
<feature type="binding site" evidence="4">
    <location>
        <position position="360"/>
    </location>
    <ligand>
        <name>S-adenosyl-L-methionine</name>
        <dbReference type="ChEBI" id="CHEBI:59789"/>
    </ligand>
</feature>
<evidence type="ECO:0000256" key="3">
    <source>
        <dbReference type="ARBA" id="ARBA00022691"/>
    </source>
</evidence>
<keyword evidence="1 4" id="KW-0489">Methyltransferase</keyword>
<feature type="domain" description="TRAM" evidence="5">
    <location>
        <begin position="5"/>
        <end position="67"/>
    </location>
</feature>
<dbReference type="PROSITE" id="PS50926">
    <property type="entry name" value="TRAM"/>
    <property type="match status" value="1"/>
</dbReference>
<dbReference type="Gene3D" id="3.40.50.150">
    <property type="entry name" value="Vaccinia Virus protein VP39"/>
    <property type="match status" value="1"/>
</dbReference>
<dbReference type="Gene3D" id="2.40.50.140">
    <property type="entry name" value="Nucleic acid-binding proteins"/>
    <property type="match status" value="1"/>
</dbReference>
<dbReference type="Proteomes" id="UP000568050">
    <property type="component" value="Unassembled WGS sequence"/>
</dbReference>
<dbReference type="InterPro" id="IPR002792">
    <property type="entry name" value="TRAM_dom"/>
</dbReference>
<gene>
    <name evidence="6" type="ORF">FHX50_000551</name>
</gene>
<accession>A0A839QP80</accession>
<dbReference type="Pfam" id="PF05958">
    <property type="entry name" value="tRNA_U5-meth_tr"/>
    <property type="match status" value="1"/>
</dbReference>
<name>A0A839QP80_9MICO</name>
<dbReference type="InterPro" id="IPR030391">
    <property type="entry name" value="MeTrfase_TrmA_CS"/>
</dbReference>
<dbReference type="PANTHER" id="PTHR11061:SF30">
    <property type="entry name" value="TRNA (URACIL(54)-C(5))-METHYLTRANSFERASE"/>
    <property type="match status" value="1"/>
</dbReference>
<feature type="binding site" evidence="4">
    <location>
        <position position="317"/>
    </location>
    <ligand>
        <name>S-adenosyl-L-methionine</name>
        <dbReference type="ChEBI" id="CHEBI:59789"/>
    </ligand>
</feature>
<keyword evidence="3 4" id="KW-0949">S-adenosyl-L-methionine</keyword>
<dbReference type="Gene3D" id="2.40.50.1070">
    <property type="match status" value="1"/>
</dbReference>